<dbReference type="GO" id="GO:0008654">
    <property type="term" value="P:phospholipid biosynthetic process"/>
    <property type="evidence" value="ECO:0007669"/>
    <property type="project" value="TreeGrafter"/>
</dbReference>
<dbReference type="STRING" id="879819.A0A0J0XP43"/>
<feature type="transmembrane region" description="Helical" evidence="2">
    <location>
        <begin position="465"/>
        <end position="487"/>
    </location>
</feature>
<keyword evidence="5" id="KW-1185">Reference proteome</keyword>
<dbReference type="PANTHER" id="PTHR31605">
    <property type="entry name" value="GLYCEROL-3-PHOSPHATE O-ACYLTRANSFERASE 1"/>
    <property type="match status" value="1"/>
</dbReference>
<evidence type="ECO:0000256" key="2">
    <source>
        <dbReference type="SAM" id="Phobius"/>
    </source>
</evidence>
<dbReference type="AlphaFoldDB" id="A0A0J0XP43"/>
<dbReference type="SUPFAM" id="SSF69593">
    <property type="entry name" value="Glycerol-3-phosphate (1)-acyltransferase"/>
    <property type="match status" value="1"/>
</dbReference>
<accession>A0A0J0XP43</accession>
<evidence type="ECO:0000313" key="4">
    <source>
        <dbReference type="EMBL" id="KLT42880.1"/>
    </source>
</evidence>
<proteinExistence type="predicted"/>
<keyword evidence="2" id="KW-1133">Transmembrane helix</keyword>
<name>A0A0J0XP43_9TREE</name>
<evidence type="ECO:0000256" key="1">
    <source>
        <dbReference type="SAM" id="MobiDB-lite"/>
    </source>
</evidence>
<sequence>MASGLFFDLFIVFWRLVVLNIFFREIRPRGAWNIPKKGPLLFIAAPHANQFLDPLVLFSEVRKESGRRVSMLTAAKSMDRKFIGTVARAFNSIPVSRAADYAKSGAGKITLDETNGLIVRGVGTKFTEQVKPRSQILLPKSIGFAQAPIDEVISDTEVRLKSEFTVPSKDGNSNVKATNRVRTYCANKNGSEYKILPHVDQDQTYGAVFDTLNKGNCIGIFPEGGSHDRTDFLPLKAGFSIMALGAMAANPDLDVKLVPVGLSYFHAHKFRSRAVIEFGAPISCPKELVDMYKEGGAKKREACGKLLEQVHDALRTVTLRAPDWETLQVVQAARRLYRVPGQHLTLGQVVQLSKHFMEGYLQYQHDPRVVELRERTLVYNRKLRDMGIADHQVERASNTSIRSLLLLIYRTGLLLWWGLLSLPGVLLHAPVFTLAKVISHQKAKEALAASTVKIQARDVLATWKVLVSLAITPLLYLVYALIAQVIAYKYDLIPTYRRYLPLIMFALLPSLGYSALKFGEAGMDVFKSLRPLFLSIWPWNHHEVDKLRVMREELSEDINEVIAEFGPKLYENFEKSRYMPAAKSPRARVNNDSVLSHPINWLDDRIFGWNRRGSAVQAWENASSGARSEPGTAPGSPRIPGSPRDSDDEEEADVDYDDILAVVDLSGGRGASSPRRRAGRSYSDLTQMRKKEEELSNTQSMQSEYLAPDAVPEHVIKSDLADAVSEEAPGLHQRKAYPSNGSNPTGSALGLDRGE</sequence>
<feature type="region of interest" description="Disordered" evidence="1">
    <location>
        <begin position="620"/>
        <end position="652"/>
    </location>
</feature>
<dbReference type="Proteomes" id="UP000053611">
    <property type="component" value="Unassembled WGS sequence"/>
</dbReference>
<organism evidence="4 5">
    <name type="scientific">Cutaneotrichosporon oleaginosum</name>
    <dbReference type="NCBI Taxonomy" id="879819"/>
    <lineage>
        <taxon>Eukaryota</taxon>
        <taxon>Fungi</taxon>
        <taxon>Dikarya</taxon>
        <taxon>Basidiomycota</taxon>
        <taxon>Agaricomycotina</taxon>
        <taxon>Tremellomycetes</taxon>
        <taxon>Trichosporonales</taxon>
        <taxon>Trichosporonaceae</taxon>
        <taxon>Cutaneotrichosporon</taxon>
    </lineage>
</organism>
<feature type="compositionally biased region" description="Basic and acidic residues" evidence="1">
    <location>
        <begin position="711"/>
        <end position="720"/>
    </location>
</feature>
<dbReference type="GO" id="GO:0016287">
    <property type="term" value="F:glycerone-phosphate O-acyltransferase activity"/>
    <property type="evidence" value="ECO:0007669"/>
    <property type="project" value="TreeGrafter"/>
</dbReference>
<feature type="transmembrane region" description="Helical" evidence="2">
    <location>
        <begin position="404"/>
        <end position="426"/>
    </location>
</feature>
<keyword evidence="2" id="KW-0472">Membrane</keyword>
<keyword evidence="2" id="KW-0812">Transmembrane</keyword>
<dbReference type="OrthoDB" id="2427554at2759"/>
<evidence type="ECO:0000259" key="3">
    <source>
        <dbReference type="SMART" id="SM00563"/>
    </source>
</evidence>
<dbReference type="SMART" id="SM00563">
    <property type="entry name" value="PlsC"/>
    <property type="match status" value="1"/>
</dbReference>
<dbReference type="InterPro" id="IPR052744">
    <property type="entry name" value="GPAT/DAPAT"/>
</dbReference>
<dbReference type="InterPro" id="IPR002123">
    <property type="entry name" value="Plipid/glycerol_acylTrfase"/>
</dbReference>
<dbReference type="GO" id="GO:0004366">
    <property type="term" value="F:glycerol-3-phosphate O-acyltransferase activity"/>
    <property type="evidence" value="ECO:0007669"/>
    <property type="project" value="TreeGrafter"/>
</dbReference>
<dbReference type="PANTHER" id="PTHR31605:SF0">
    <property type="entry name" value="GLYCEROL-3-PHOSPHATE O-ACYLTRANSFERASE 1"/>
    <property type="match status" value="1"/>
</dbReference>
<gene>
    <name evidence="4" type="ORF">CC85DRAFT_259482</name>
</gene>
<protein>
    <recommendedName>
        <fullName evidence="3">Phospholipid/glycerol acyltransferase domain-containing protein</fullName>
    </recommendedName>
</protein>
<evidence type="ECO:0000313" key="5">
    <source>
        <dbReference type="Proteomes" id="UP000053611"/>
    </source>
</evidence>
<feature type="domain" description="Phospholipid/glycerol acyltransferase" evidence="3">
    <location>
        <begin position="41"/>
        <end position="265"/>
    </location>
</feature>
<dbReference type="EMBL" id="KQ087200">
    <property type="protein sequence ID" value="KLT42880.1"/>
    <property type="molecule type" value="Genomic_DNA"/>
</dbReference>
<feature type="region of interest" description="Disordered" evidence="1">
    <location>
        <begin position="665"/>
        <end position="755"/>
    </location>
</feature>
<reference evidence="4 5" key="1">
    <citation type="submission" date="2015-03" db="EMBL/GenBank/DDBJ databases">
        <title>Genomics and transcriptomics of the oil-accumulating basidiomycete yeast T. oleaginosus allow insights into substrate utilization and the diverse evolutionary trajectories of mating systems in fungi.</title>
        <authorList>
            <consortium name="DOE Joint Genome Institute"/>
            <person name="Kourist R."/>
            <person name="Kracht O."/>
            <person name="Bracharz F."/>
            <person name="Lipzen A."/>
            <person name="Nolan M."/>
            <person name="Ohm R."/>
            <person name="Grigoriev I."/>
            <person name="Sun S."/>
            <person name="Heitman J."/>
            <person name="Bruck T."/>
            <person name="Nowrousian M."/>
        </authorList>
    </citation>
    <scope>NUCLEOTIDE SEQUENCE [LARGE SCALE GENOMIC DNA]</scope>
    <source>
        <strain evidence="4 5">IBC0246</strain>
    </source>
</reference>